<dbReference type="Proteomes" id="UP000697107">
    <property type="component" value="Unassembled WGS sequence"/>
</dbReference>
<dbReference type="Proteomes" id="UP000774804">
    <property type="component" value="Unassembled WGS sequence"/>
</dbReference>
<dbReference type="Proteomes" id="UP000736787">
    <property type="component" value="Unassembled WGS sequence"/>
</dbReference>
<comment type="caution">
    <text evidence="2">The sequence shown here is derived from an EMBL/GenBank/DDBJ whole genome shotgun (WGS) entry which is preliminary data.</text>
</comment>
<evidence type="ECO:0000313" key="3">
    <source>
        <dbReference type="EMBL" id="KAG2905579.1"/>
    </source>
</evidence>
<evidence type="ECO:0000313" key="2">
    <source>
        <dbReference type="EMBL" id="KAG2893215.1"/>
    </source>
</evidence>
<dbReference type="AlphaFoldDB" id="A0A8T1B3R4"/>
<dbReference type="EMBL" id="RCML01000640">
    <property type="protein sequence ID" value="KAG2971991.1"/>
    <property type="molecule type" value="Genomic_DNA"/>
</dbReference>
<dbReference type="EMBL" id="RCMI01000967">
    <property type="protein sequence ID" value="KAG2893215.1"/>
    <property type="molecule type" value="Genomic_DNA"/>
</dbReference>
<name>A0A8T1B3R4_9STRA</name>
<dbReference type="EMBL" id="RCMK01000986">
    <property type="protein sequence ID" value="KAG2905579.1"/>
    <property type="molecule type" value="Genomic_DNA"/>
</dbReference>
<evidence type="ECO:0000313" key="4">
    <source>
        <dbReference type="EMBL" id="KAG2971991.1"/>
    </source>
</evidence>
<proteinExistence type="predicted"/>
<accession>A0A8T1B3R4</accession>
<sequence>MKKAITEDQKYDFASTKLQLFLAKSEGGEWLPSTGPGVITTRSQDVPTK</sequence>
<gene>
    <name evidence="1" type="ORF">PC113_g19135</name>
    <name evidence="2" type="ORF">PC115_g18541</name>
    <name evidence="3" type="ORF">PC117_g20731</name>
    <name evidence="4" type="ORF">PC118_g15950</name>
</gene>
<organism evidence="2 5">
    <name type="scientific">Phytophthora cactorum</name>
    <dbReference type="NCBI Taxonomy" id="29920"/>
    <lineage>
        <taxon>Eukaryota</taxon>
        <taxon>Sar</taxon>
        <taxon>Stramenopiles</taxon>
        <taxon>Oomycota</taxon>
        <taxon>Peronosporomycetes</taxon>
        <taxon>Peronosporales</taxon>
        <taxon>Peronosporaceae</taxon>
        <taxon>Phytophthora</taxon>
    </lineage>
</organism>
<protein>
    <submittedName>
        <fullName evidence="2">Uncharacterized protein</fullName>
    </submittedName>
</protein>
<reference evidence="2" key="1">
    <citation type="submission" date="2018-10" db="EMBL/GenBank/DDBJ databases">
        <title>Effector identification in a new, highly contiguous assembly of the strawberry crown rot pathogen Phytophthora cactorum.</title>
        <authorList>
            <person name="Armitage A.D."/>
            <person name="Nellist C.F."/>
            <person name="Bates H."/>
            <person name="Vickerstaff R.J."/>
            <person name="Harrison R.J."/>
        </authorList>
    </citation>
    <scope>NUCLEOTIDE SEQUENCE</scope>
    <source>
        <strain evidence="1">15-7</strain>
        <strain evidence="2">4032</strain>
        <strain evidence="3">4040</strain>
        <strain evidence="4">P415</strain>
    </source>
</reference>
<evidence type="ECO:0000313" key="5">
    <source>
        <dbReference type="Proteomes" id="UP000774804"/>
    </source>
</evidence>
<dbReference type="Proteomes" id="UP000735874">
    <property type="component" value="Unassembled WGS sequence"/>
</dbReference>
<dbReference type="EMBL" id="RCMG01000955">
    <property type="protein sequence ID" value="KAG2840958.1"/>
    <property type="molecule type" value="Genomic_DNA"/>
</dbReference>
<evidence type="ECO:0000313" key="1">
    <source>
        <dbReference type="EMBL" id="KAG2840958.1"/>
    </source>
</evidence>